<keyword evidence="1" id="KW-0732">Signal</keyword>
<dbReference type="Gene3D" id="2.60.40.10">
    <property type="entry name" value="Immunoglobulins"/>
    <property type="match status" value="1"/>
</dbReference>
<feature type="domain" description="RapA2 cadherin-like" evidence="4">
    <location>
        <begin position="1067"/>
        <end position="1135"/>
    </location>
</feature>
<dbReference type="InterPro" id="IPR013517">
    <property type="entry name" value="FG-GAP"/>
</dbReference>
<dbReference type="Pfam" id="PF13205">
    <property type="entry name" value="Big_5"/>
    <property type="match status" value="1"/>
</dbReference>
<dbReference type="Pfam" id="PF14252">
    <property type="entry name" value="DUF4347"/>
    <property type="match status" value="1"/>
</dbReference>
<evidence type="ECO:0000259" key="4">
    <source>
        <dbReference type="Pfam" id="PF17803"/>
    </source>
</evidence>
<dbReference type="EMBL" id="BPQH01000003">
    <property type="protein sequence ID" value="GJD48289.1"/>
    <property type="molecule type" value="Genomic_DNA"/>
</dbReference>
<gene>
    <name evidence="5" type="ORF">OPKNFCMD_1006</name>
</gene>
<dbReference type="RefSeq" id="WP_238312922.1">
    <property type="nucleotide sequence ID" value="NZ_BPQH01000003.1"/>
</dbReference>
<dbReference type="Gene3D" id="2.40.128.340">
    <property type="match status" value="1"/>
</dbReference>
<dbReference type="Gene3D" id="2.60.40.1220">
    <property type="match status" value="1"/>
</dbReference>
<evidence type="ECO:0000259" key="3">
    <source>
        <dbReference type="Pfam" id="PF14252"/>
    </source>
</evidence>
<accession>A0ABQ4QUA8</accession>
<dbReference type="Proteomes" id="UP001055167">
    <property type="component" value="Unassembled WGS sequence"/>
</dbReference>
<keyword evidence="6" id="KW-1185">Reference proteome</keyword>
<evidence type="ECO:0000256" key="1">
    <source>
        <dbReference type="ARBA" id="ARBA00022729"/>
    </source>
</evidence>
<feature type="domain" description="DUF4347" evidence="3">
    <location>
        <begin position="6"/>
        <end position="167"/>
    </location>
</feature>
<dbReference type="SUPFAM" id="SSF69318">
    <property type="entry name" value="Integrin alpha N-terminal domain"/>
    <property type="match status" value="1"/>
</dbReference>
<protein>
    <recommendedName>
        <fullName evidence="7">DUF4347 domain-containing protein</fullName>
    </recommendedName>
</protein>
<dbReference type="InterPro" id="IPR025592">
    <property type="entry name" value="DUF4347"/>
</dbReference>
<comment type="caution">
    <text evidence="5">The sequence shown here is derived from an EMBL/GenBank/DDBJ whole genome shotgun (WGS) entry which is preliminary data.</text>
</comment>
<dbReference type="Gene3D" id="2.60.40.3440">
    <property type="match status" value="1"/>
</dbReference>
<feature type="domain" description="SbsA Ig-like" evidence="2">
    <location>
        <begin position="515"/>
        <end position="627"/>
    </location>
</feature>
<dbReference type="InterPro" id="IPR040853">
    <property type="entry name" value="RapA2_cadherin-like"/>
</dbReference>
<dbReference type="InterPro" id="IPR032812">
    <property type="entry name" value="SbsA_Ig"/>
</dbReference>
<proteinExistence type="predicted"/>
<organism evidence="5 6">
    <name type="scientific">Methylobacterium crusticola</name>
    <dbReference type="NCBI Taxonomy" id="1697972"/>
    <lineage>
        <taxon>Bacteria</taxon>
        <taxon>Pseudomonadati</taxon>
        <taxon>Pseudomonadota</taxon>
        <taxon>Alphaproteobacteria</taxon>
        <taxon>Hyphomicrobiales</taxon>
        <taxon>Methylobacteriaceae</taxon>
        <taxon>Methylobacterium</taxon>
    </lineage>
</organism>
<reference evidence="5" key="1">
    <citation type="journal article" date="2021" name="Front. Microbiol.">
        <title>Comprehensive Comparative Genomics and Phenotyping of Methylobacterium Species.</title>
        <authorList>
            <person name="Alessa O."/>
            <person name="Ogura Y."/>
            <person name="Fujitani Y."/>
            <person name="Takami H."/>
            <person name="Hayashi T."/>
            <person name="Sahin N."/>
            <person name="Tani A."/>
        </authorList>
    </citation>
    <scope>NUCLEOTIDE SEQUENCE</scope>
    <source>
        <strain evidence="5">KCTC 52305</strain>
    </source>
</reference>
<dbReference type="Pfam" id="PF13517">
    <property type="entry name" value="FG-GAP_3"/>
    <property type="match status" value="3"/>
</dbReference>
<dbReference type="Gene3D" id="2.130.10.130">
    <property type="entry name" value="Integrin alpha, N-terminal"/>
    <property type="match status" value="1"/>
</dbReference>
<dbReference type="InterPro" id="IPR013783">
    <property type="entry name" value="Ig-like_fold"/>
</dbReference>
<evidence type="ECO:0008006" key="7">
    <source>
        <dbReference type="Google" id="ProtNLM"/>
    </source>
</evidence>
<dbReference type="PANTHER" id="PTHR46580">
    <property type="entry name" value="SENSOR KINASE-RELATED"/>
    <property type="match status" value="1"/>
</dbReference>
<evidence type="ECO:0000259" key="2">
    <source>
        <dbReference type="Pfam" id="PF13205"/>
    </source>
</evidence>
<dbReference type="InterPro" id="IPR028994">
    <property type="entry name" value="Integrin_alpha_N"/>
</dbReference>
<dbReference type="InterPro" id="IPR014755">
    <property type="entry name" value="Cu-Rt/internalin_Ig-like"/>
</dbReference>
<evidence type="ECO:0000313" key="6">
    <source>
        <dbReference type="Proteomes" id="UP001055167"/>
    </source>
</evidence>
<name>A0ABQ4QUA8_9HYPH</name>
<sequence>MAGQFVFIDARVSDLDTLRGGLVPGARLHLLDPARDGLLQIAAVLAAEPAGGLAAVSVVAHGAPGRLAIGPDGLAEADLPRRADALAILAGALAPGGALRLYACGLGGGPAGRRFVAALSGALGGRPVAAASRPVGDGGTWALDVATAGPRAVPPFTRPAREAYRGRLAVVFKTGNAASFPSYSSTNFAVVGDFTRDGAADILYEDGGTGGTYGFARSNRDGTFTLQTLAQSPFAGLVLPDLYGTTIRPYVADFNKDGRPDLYIASNGAAGTLVLSSGGSGGTGYALASTATLPLPPFSARMAVGDFTGDGAADILYQNGGQGSPYRFARNNGDGTFTDLAQAASPFAALALPDIFGGSNPGYRNYTADFNNDGRTDIYVTTTTTTSGVLTTTGRLFLSSGATYVEGPAASFPVTQASRMTTGDFDSDGNVDILYQTGLDGSTFGFAKGRGDGTFVLATQALSPFKSVTLSDFNATTVAYRVADFDGDGDADIFTDQSGAGGAYVFQGSDNPAADGAPPKLAASTPADDATSVAPGADIVLTFSEAVSRGTGTIELVRTSDGTTVESLPVTDSARVTGSGTTWTINPGTALAKNTAYAVRIAAGAFVDGDGAIYKGIADTTTLNFTTAANQAPVATASGGTTAALEQVAVLVDPGLTLSDADDAALAAARVAITGGFQAGEDVLTFTNTGGAAFGNIAAAYNASTGVLTLTSAGATATVAQFQAALRAVIYIDTSDTPSTAARTISFAASDGAAASATTTKTLSVTPVNDAPRAAASGGTTAALEQVAVLVDPGLVLSDVDSPALASATVAITGGFQAGEDVLAFTNTGGAAFGNIAAAYNASTGVLTLTSAGATATVAQFQAALRAVAYIDTSDTPSTAARTIGFAASDGAAASATTTKTLSVTPVNDPPRLSATGLSPTFTEGSGAGAQGAAVLLFGSASADTVEAGQSLTGLTLTVSGLADGAAETLGIGGRAVALTNGASGTTGTGLAYAVAVAGGTATVTLTSAGSSPAEVAALVNGLTYQNTNRDNPTAGTRTVTLTQLRDSGGTANGGQDSTGLSIASAVTVVPVNDAPTAVADSYATARDGVLTVAAAAGVLANDSDLDGPSALVALLASDPEHGTLALAADGSFTYTPDAGYVGTDSFAYRAYDGGLDALASVSLLIGTPAPTGLALAPADDTGLAGDRLTNRSSVTVTGTGQAGASVTLFDDRNGNRLQDGGEASLGSATVTGAGTFSATVALAADGAYRLVATQTGPNGTSPASASLPLTRDATAPTVTGAAYGPNNGTLRLGDSVLLTLTLGEAVSLSGAGGLALGLDDGGSAAFVPERSDATRLVFRHTVQAGQSSADLAITGVALNGAVITDAAGNAADLSGAAVNPAGTLAVDTSQAAASAVPAGVLDGTGVRYTVTFSQAVSGTVDAGDFRIISDNGVTGTVSAVTGSGQVYTVTATGLSGTGGFNLDLAPGNDLTTSGGAPFSLSPSGLYALAPDRSGGQTINTYDAAARTSMASFHRPDGTLYLSVTFGGAPTVSTVRRSYDVDGTTLTRTDTKFTDGSREILTPVAGNPNVAFERNRYGTTGQVVQSRYERADGTAYQTVLFNAGATVTSLLAADGVTQLRADIAYADGRREIITPVAGNPNYVASDDVYDAATGRLAQSSYLRADGTAYEVVLYGSGRTTRTFLAADGQTPLRTDEQRTDGTRAITTFTTTGPYQSVQQEYGSDGLIREQVALLANNTYRVRGFVTGETLEGHADTVDTFVFRGAFGSQTVQDFVAGTGSAHDVLELQGGFFAGDDFATGLSQSGANTVLTGTGGQTITLTGVTGSDLRAADFRYV</sequence>
<evidence type="ECO:0000313" key="5">
    <source>
        <dbReference type="EMBL" id="GJD48289.1"/>
    </source>
</evidence>
<dbReference type="Pfam" id="PF17803">
    <property type="entry name" value="Cadherin_4"/>
    <property type="match status" value="1"/>
</dbReference>
<reference evidence="5" key="2">
    <citation type="submission" date="2021-08" db="EMBL/GenBank/DDBJ databases">
        <authorList>
            <person name="Tani A."/>
            <person name="Ola A."/>
            <person name="Ogura Y."/>
            <person name="Katsura K."/>
            <person name="Hayashi T."/>
        </authorList>
    </citation>
    <scope>NUCLEOTIDE SEQUENCE</scope>
    <source>
        <strain evidence="5">KCTC 52305</strain>
    </source>
</reference>